<organism evidence="6 7">
    <name type="scientific">Methanoculleus methanifontis</name>
    <dbReference type="NCBI Taxonomy" id="2584086"/>
    <lineage>
        <taxon>Archaea</taxon>
        <taxon>Methanobacteriati</taxon>
        <taxon>Methanobacteriota</taxon>
        <taxon>Stenosarchaea group</taxon>
        <taxon>Methanomicrobia</taxon>
        <taxon>Methanomicrobiales</taxon>
        <taxon>Methanomicrobiaceae</taxon>
        <taxon>Methanoculleus</taxon>
    </lineage>
</organism>
<comment type="similarity">
    <text evidence="1">Belongs to the ABC transporter superfamily.</text>
</comment>
<dbReference type="PANTHER" id="PTHR42734">
    <property type="entry name" value="METAL TRANSPORT SYSTEM ATP-BINDING PROTEIN TM_0124-RELATED"/>
    <property type="match status" value="1"/>
</dbReference>
<evidence type="ECO:0000259" key="5">
    <source>
        <dbReference type="PROSITE" id="PS50893"/>
    </source>
</evidence>
<dbReference type="EMBL" id="VCYI01000011">
    <property type="protein sequence ID" value="MDN7013208.1"/>
    <property type="molecule type" value="Genomic_DNA"/>
</dbReference>
<keyword evidence="2" id="KW-0813">Transport</keyword>
<evidence type="ECO:0000256" key="1">
    <source>
        <dbReference type="ARBA" id="ARBA00005417"/>
    </source>
</evidence>
<proteinExistence type="inferred from homology"/>
<dbReference type="SUPFAM" id="SSF52540">
    <property type="entry name" value="P-loop containing nucleoside triphosphate hydrolases"/>
    <property type="match status" value="1"/>
</dbReference>
<dbReference type="Proteomes" id="UP001168423">
    <property type="component" value="Unassembled WGS sequence"/>
</dbReference>
<keyword evidence="7" id="KW-1185">Reference proteome</keyword>
<dbReference type="PROSITE" id="PS50893">
    <property type="entry name" value="ABC_TRANSPORTER_2"/>
    <property type="match status" value="1"/>
</dbReference>
<dbReference type="InterPro" id="IPR003439">
    <property type="entry name" value="ABC_transporter-like_ATP-bd"/>
</dbReference>
<feature type="domain" description="ABC transporter" evidence="5">
    <location>
        <begin position="3"/>
        <end position="236"/>
    </location>
</feature>
<reference evidence="6" key="1">
    <citation type="submission" date="2019-05" db="EMBL/GenBank/DDBJ databases">
        <title>Isolation and characterization of methanogens from the cold seep sediment at Four-Way Closure Ridge.</title>
        <authorList>
            <person name="You Y.-T."/>
            <person name="Chen S.-C."/>
            <person name="Zhang W.-L."/>
            <person name="Lai M.-C."/>
        </authorList>
    </citation>
    <scope>NUCLEOTIDE SEQUENCE</scope>
    <source>
        <strain evidence="6">FWC-SCC3</strain>
    </source>
</reference>
<evidence type="ECO:0000256" key="2">
    <source>
        <dbReference type="ARBA" id="ARBA00022448"/>
    </source>
</evidence>
<dbReference type="PROSITE" id="PS00211">
    <property type="entry name" value="ABC_TRANSPORTER_1"/>
    <property type="match status" value="1"/>
</dbReference>
<dbReference type="CDD" id="cd03214">
    <property type="entry name" value="ABC_Iron-Siderophores_B12_Hemin"/>
    <property type="match status" value="1"/>
</dbReference>
<dbReference type="Gene3D" id="3.40.50.300">
    <property type="entry name" value="P-loop containing nucleotide triphosphate hydrolases"/>
    <property type="match status" value="1"/>
</dbReference>
<sequence length="255" mass="28206">MILDVDGVAFNYRSASVIRDITFELSPHQVLAILGPNGVGKTTLLKCMNAILRPKSGSVLIEGADLLTADRMEIARKVGYVPQRCEAGRVTVFDAVLLGRRPHIGWDMTDKDIRIVEAAIRMLHLEDLALRYIDEMSGGELQKVSIARALVQEPRVLLLDEPTSSLDLRNQLEILGIVRRVTTEHDVAAVMTMHDLNMALRYADRFILLKDGVIHAAGGPDVVTPEIIEAVYGVPVTVERYNGFRFVVPLDPETA</sequence>
<dbReference type="PANTHER" id="PTHR42734:SF6">
    <property type="entry name" value="MOLYBDATE IMPORT ATP-BINDING PROTEIN MOLC"/>
    <property type="match status" value="1"/>
</dbReference>
<name>A0ABT8M376_9EURY</name>
<keyword evidence="4 6" id="KW-0067">ATP-binding</keyword>
<keyword evidence="3" id="KW-0547">Nucleotide-binding</keyword>
<dbReference type="GO" id="GO:0005524">
    <property type="term" value="F:ATP binding"/>
    <property type="evidence" value="ECO:0007669"/>
    <property type="project" value="UniProtKB-KW"/>
</dbReference>
<gene>
    <name evidence="6" type="ORF">FGW20_09175</name>
</gene>
<evidence type="ECO:0000313" key="6">
    <source>
        <dbReference type="EMBL" id="MDN7013208.1"/>
    </source>
</evidence>
<protein>
    <submittedName>
        <fullName evidence="6">ABC transporter ATP-binding protein</fullName>
    </submittedName>
</protein>
<evidence type="ECO:0000256" key="3">
    <source>
        <dbReference type="ARBA" id="ARBA00022741"/>
    </source>
</evidence>
<evidence type="ECO:0000256" key="4">
    <source>
        <dbReference type="ARBA" id="ARBA00022840"/>
    </source>
</evidence>
<comment type="caution">
    <text evidence="6">The sequence shown here is derived from an EMBL/GenBank/DDBJ whole genome shotgun (WGS) entry which is preliminary data.</text>
</comment>
<dbReference type="InterPro" id="IPR017871">
    <property type="entry name" value="ABC_transporter-like_CS"/>
</dbReference>
<dbReference type="InterPro" id="IPR003593">
    <property type="entry name" value="AAA+_ATPase"/>
</dbReference>
<dbReference type="Pfam" id="PF00005">
    <property type="entry name" value="ABC_tran"/>
    <property type="match status" value="1"/>
</dbReference>
<dbReference type="RefSeq" id="WP_301677796.1">
    <property type="nucleotide sequence ID" value="NZ_VCYI01000011.1"/>
</dbReference>
<evidence type="ECO:0000313" key="7">
    <source>
        <dbReference type="Proteomes" id="UP001168423"/>
    </source>
</evidence>
<dbReference type="InterPro" id="IPR027417">
    <property type="entry name" value="P-loop_NTPase"/>
</dbReference>
<dbReference type="SMART" id="SM00382">
    <property type="entry name" value="AAA"/>
    <property type="match status" value="1"/>
</dbReference>
<accession>A0ABT8M376</accession>
<dbReference type="InterPro" id="IPR050153">
    <property type="entry name" value="Metal_Ion_Import_ABC"/>
</dbReference>